<name>A0A067T0W4_GALM3</name>
<evidence type="ECO:0000313" key="2">
    <source>
        <dbReference type="EMBL" id="KDR76835.1"/>
    </source>
</evidence>
<gene>
    <name evidence="2" type="ORF">GALMADRAFT_156175</name>
</gene>
<dbReference type="EMBL" id="KL142378">
    <property type="protein sequence ID" value="KDR76835.1"/>
    <property type="molecule type" value="Genomic_DNA"/>
</dbReference>
<evidence type="ECO:0000256" key="1">
    <source>
        <dbReference type="SAM" id="SignalP"/>
    </source>
</evidence>
<evidence type="ECO:0000313" key="3">
    <source>
        <dbReference type="Proteomes" id="UP000027222"/>
    </source>
</evidence>
<proteinExistence type="predicted"/>
<feature type="chain" id="PRO_5001648754" description="Hydrophobin" evidence="1">
    <location>
        <begin position="21"/>
        <end position="150"/>
    </location>
</feature>
<dbReference type="Proteomes" id="UP000027222">
    <property type="component" value="Unassembled WGS sequence"/>
</dbReference>
<reference evidence="3" key="1">
    <citation type="journal article" date="2014" name="Proc. Natl. Acad. Sci. U.S.A.">
        <title>Extensive sampling of basidiomycete genomes demonstrates inadequacy of the white-rot/brown-rot paradigm for wood decay fungi.</title>
        <authorList>
            <person name="Riley R."/>
            <person name="Salamov A.A."/>
            <person name="Brown D.W."/>
            <person name="Nagy L.G."/>
            <person name="Floudas D."/>
            <person name="Held B.W."/>
            <person name="Levasseur A."/>
            <person name="Lombard V."/>
            <person name="Morin E."/>
            <person name="Otillar R."/>
            <person name="Lindquist E.A."/>
            <person name="Sun H."/>
            <person name="LaButti K.M."/>
            <person name="Schmutz J."/>
            <person name="Jabbour D."/>
            <person name="Luo H."/>
            <person name="Baker S.E."/>
            <person name="Pisabarro A.G."/>
            <person name="Walton J.D."/>
            <person name="Blanchette R.A."/>
            <person name="Henrissat B."/>
            <person name="Martin F."/>
            <person name="Cullen D."/>
            <person name="Hibbett D.S."/>
            <person name="Grigoriev I.V."/>
        </authorList>
    </citation>
    <scope>NUCLEOTIDE SEQUENCE [LARGE SCALE GENOMIC DNA]</scope>
    <source>
        <strain evidence="3">CBS 339.88</strain>
    </source>
</reference>
<sequence>MQFINITAFVLCIFTGQALAVAVAGPEVQELAARQGRPVSFNVAPLGTSCGDGTTISCSPSPGSPCKGNFNPKQASIVVTKAADPEPLPNQPPTNPLFLRQSPAARMAVPQTAVSARPEIATAKRSIMLLTVQSWASCFNNLYFDINCVV</sequence>
<keyword evidence="3" id="KW-1185">Reference proteome</keyword>
<organism evidence="2 3">
    <name type="scientific">Galerina marginata (strain CBS 339.88)</name>
    <dbReference type="NCBI Taxonomy" id="685588"/>
    <lineage>
        <taxon>Eukaryota</taxon>
        <taxon>Fungi</taxon>
        <taxon>Dikarya</taxon>
        <taxon>Basidiomycota</taxon>
        <taxon>Agaricomycotina</taxon>
        <taxon>Agaricomycetes</taxon>
        <taxon>Agaricomycetidae</taxon>
        <taxon>Agaricales</taxon>
        <taxon>Agaricineae</taxon>
        <taxon>Strophariaceae</taxon>
        <taxon>Galerina</taxon>
    </lineage>
</organism>
<evidence type="ECO:0008006" key="4">
    <source>
        <dbReference type="Google" id="ProtNLM"/>
    </source>
</evidence>
<protein>
    <recommendedName>
        <fullName evidence="4">Hydrophobin</fullName>
    </recommendedName>
</protein>
<feature type="signal peptide" evidence="1">
    <location>
        <begin position="1"/>
        <end position="20"/>
    </location>
</feature>
<accession>A0A067T0W4</accession>
<dbReference type="AlphaFoldDB" id="A0A067T0W4"/>
<dbReference type="HOGENOM" id="CLU_1740629_0_0_1"/>
<keyword evidence="1" id="KW-0732">Signal</keyword>